<evidence type="ECO:0000256" key="2">
    <source>
        <dbReference type="SAM" id="MobiDB-lite"/>
    </source>
</evidence>
<dbReference type="Gene3D" id="3.40.390.10">
    <property type="entry name" value="Collagenase (Catalytic Domain)"/>
    <property type="match status" value="1"/>
</dbReference>
<dbReference type="Proteomes" id="UP000596742">
    <property type="component" value="Unassembled WGS sequence"/>
</dbReference>
<dbReference type="InterPro" id="IPR024079">
    <property type="entry name" value="MetalloPept_cat_dom_sf"/>
</dbReference>
<comment type="caution">
    <text evidence="1">Lacks conserved residue(s) required for the propagation of feature annotation.</text>
</comment>
<accession>A0A8B6DZH6</accession>
<dbReference type="GO" id="GO:0004222">
    <property type="term" value="F:metalloendopeptidase activity"/>
    <property type="evidence" value="ECO:0007669"/>
    <property type="project" value="InterPro"/>
</dbReference>
<proteinExistence type="predicted"/>
<organism evidence="5 6">
    <name type="scientific">Mytilus galloprovincialis</name>
    <name type="common">Mediterranean mussel</name>
    <dbReference type="NCBI Taxonomy" id="29158"/>
    <lineage>
        <taxon>Eukaryota</taxon>
        <taxon>Metazoa</taxon>
        <taxon>Spiralia</taxon>
        <taxon>Lophotrochozoa</taxon>
        <taxon>Mollusca</taxon>
        <taxon>Bivalvia</taxon>
        <taxon>Autobranchia</taxon>
        <taxon>Pteriomorphia</taxon>
        <taxon>Mytilida</taxon>
        <taxon>Mytiloidea</taxon>
        <taxon>Mytilidae</taxon>
        <taxon>Mytilinae</taxon>
        <taxon>Mytilus</taxon>
    </lineage>
</organism>
<reference evidence="5" key="1">
    <citation type="submission" date="2018-11" db="EMBL/GenBank/DDBJ databases">
        <authorList>
            <person name="Alioto T."/>
            <person name="Alioto T."/>
        </authorList>
    </citation>
    <scope>NUCLEOTIDE SEQUENCE</scope>
</reference>
<dbReference type="OrthoDB" id="10370790at2759"/>
<dbReference type="GO" id="GO:0006509">
    <property type="term" value="P:membrane protein ectodomain proteolysis"/>
    <property type="evidence" value="ECO:0007669"/>
    <property type="project" value="TreeGrafter"/>
</dbReference>
<dbReference type="InterPro" id="IPR001590">
    <property type="entry name" value="Peptidase_M12B"/>
</dbReference>
<keyword evidence="1" id="KW-0479">Metal-binding</keyword>
<dbReference type="EMBL" id="UYJE01004270">
    <property type="protein sequence ID" value="VDI26696.1"/>
    <property type="molecule type" value="Genomic_DNA"/>
</dbReference>
<sequence>MTPFLIICSIGCTLGNLMHDSGPDYAFVDLSNVLEHKTRHKRQTDEAPCDLKEKLSLPISYKNHKKTLQLKKNKRFSPENIPLLIQDEVGYLVKKKKVKKNEVTALYYYEEDGLRFPVMVKCRFKKDCSSSRCEIKGDLLTKDELIEIAGSAAEKKAEYDKSIHKVPHNVKYLPGFEDTGTDDTRIPGLDPEGHPDDKLPPVLKASKKLKMEDILSKEALRKIAKEKKKKKGKRQKRQTEEQLFDEREHVLDLLMTNDFQFFQKRDAPDIKIRVHLNAIIPVMAHEDAAVWSENPIKYTDTEIHLDADKALDDLAKYVYNNSYLMLDVDHVMAFTGQDLVRNNSGDLQRQVKGYTYVNNIEGIICKQPWYAVSIIESPAIGFVARTAAHELAHNMRCGHDITPGCSTEEQFVMSPNFNIATYKYRTNPYKFSPCCIESIRAHLKNTNLLRNIKLKHSSLEAITKSKTDHVATFVAADQGSEAAVDAGAHVYLRAVDANEDIEKKESQYFNIVMN</sequence>
<gene>
    <name evidence="5" type="ORF">MGAL_10B013111</name>
</gene>
<feature type="chain" id="PRO_5032366821" description="Peptidase M12B domain-containing protein" evidence="3">
    <location>
        <begin position="16"/>
        <end position="514"/>
    </location>
</feature>
<dbReference type="GO" id="GO:0046872">
    <property type="term" value="F:metal ion binding"/>
    <property type="evidence" value="ECO:0007669"/>
    <property type="project" value="UniProtKB-KW"/>
</dbReference>
<name>A0A8B6DZH6_MYTGA</name>
<evidence type="ECO:0000313" key="5">
    <source>
        <dbReference type="EMBL" id="VDI26696.1"/>
    </source>
</evidence>
<feature type="signal peptide" evidence="3">
    <location>
        <begin position="1"/>
        <end position="15"/>
    </location>
</feature>
<dbReference type="AlphaFoldDB" id="A0A8B6DZH6"/>
<keyword evidence="6" id="KW-1185">Reference proteome</keyword>
<evidence type="ECO:0000256" key="3">
    <source>
        <dbReference type="SAM" id="SignalP"/>
    </source>
</evidence>
<dbReference type="PANTHER" id="PTHR11905">
    <property type="entry name" value="ADAM A DISINTEGRIN AND METALLOPROTEASE DOMAIN"/>
    <property type="match status" value="1"/>
</dbReference>
<feature type="region of interest" description="Disordered" evidence="2">
    <location>
        <begin position="177"/>
        <end position="200"/>
    </location>
</feature>
<dbReference type="SUPFAM" id="SSF55486">
    <property type="entry name" value="Metalloproteases ('zincins'), catalytic domain"/>
    <property type="match status" value="1"/>
</dbReference>
<feature type="binding site" evidence="1">
    <location>
        <position position="389"/>
    </location>
    <ligand>
        <name>Zn(2+)</name>
        <dbReference type="ChEBI" id="CHEBI:29105"/>
        <note>catalytic</note>
    </ligand>
</feature>
<protein>
    <recommendedName>
        <fullName evidence="4">Peptidase M12B domain-containing protein</fullName>
    </recommendedName>
</protein>
<comment type="caution">
    <text evidence="5">The sequence shown here is derived from an EMBL/GenBank/DDBJ whole genome shotgun (WGS) entry which is preliminary data.</text>
</comment>
<feature type="active site" evidence="1">
    <location>
        <position position="390"/>
    </location>
</feature>
<evidence type="ECO:0000259" key="4">
    <source>
        <dbReference type="PROSITE" id="PS50215"/>
    </source>
</evidence>
<keyword evidence="1" id="KW-0862">Zinc</keyword>
<feature type="domain" description="Peptidase M12B" evidence="4">
    <location>
        <begin position="290"/>
        <end position="447"/>
    </location>
</feature>
<dbReference type="Pfam" id="PF01421">
    <property type="entry name" value="Reprolysin"/>
    <property type="match status" value="1"/>
</dbReference>
<keyword evidence="3" id="KW-0732">Signal</keyword>
<dbReference type="PROSITE" id="PS50215">
    <property type="entry name" value="ADAM_MEPRO"/>
    <property type="match status" value="1"/>
</dbReference>
<feature type="binding site" evidence="1">
    <location>
        <position position="393"/>
    </location>
    <ligand>
        <name>Zn(2+)</name>
        <dbReference type="ChEBI" id="CHEBI:29105"/>
        <note>catalytic</note>
    </ligand>
</feature>
<evidence type="ECO:0000313" key="6">
    <source>
        <dbReference type="Proteomes" id="UP000596742"/>
    </source>
</evidence>
<evidence type="ECO:0000256" key="1">
    <source>
        <dbReference type="PROSITE-ProRule" id="PRU00276"/>
    </source>
</evidence>
<feature type="binding site" evidence="1">
    <location>
        <position position="399"/>
    </location>
    <ligand>
        <name>Zn(2+)</name>
        <dbReference type="ChEBI" id="CHEBI:29105"/>
        <note>catalytic</note>
    </ligand>
</feature>
<dbReference type="PANTHER" id="PTHR11905:SF159">
    <property type="entry name" value="ADAM METALLOPROTEASE"/>
    <property type="match status" value="1"/>
</dbReference>